<keyword evidence="7" id="KW-1185">Reference proteome</keyword>
<dbReference type="PANTHER" id="PTHR11575:SF24">
    <property type="entry name" value="5'-NUCLEOTIDASE"/>
    <property type="match status" value="1"/>
</dbReference>
<dbReference type="SUPFAM" id="SSF50969">
    <property type="entry name" value="YVTN repeat-like/Quinoprotein amine dehydrogenase"/>
    <property type="match status" value="1"/>
</dbReference>
<dbReference type="Gene3D" id="2.130.10.10">
    <property type="entry name" value="YVTN repeat-like/Quinoprotein amine dehydrogenase"/>
    <property type="match status" value="1"/>
</dbReference>
<dbReference type="PANTHER" id="PTHR11575">
    <property type="entry name" value="5'-NUCLEOTIDASE-RELATED"/>
    <property type="match status" value="1"/>
</dbReference>
<dbReference type="InterPro" id="IPR015943">
    <property type="entry name" value="WD40/YVTN_repeat-like_dom_sf"/>
</dbReference>
<feature type="domain" description="SLH" evidence="4">
    <location>
        <begin position="1812"/>
        <end position="1871"/>
    </location>
</feature>
<evidence type="ECO:0000256" key="2">
    <source>
        <dbReference type="SAM" id="MobiDB-lite"/>
    </source>
</evidence>
<feature type="domain" description="SLH" evidence="4">
    <location>
        <begin position="1878"/>
        <end position="1938"/>
    </location>
</feature>
<proteinExistence type="predicted"/>
<evidence type="ECO:0000313" key="7">
    <source>
        <dbReference type="Proteomes" id="UP001589619"/>
    </source>
</evidence>
<dbReference type="SUPFAM" id="SSF56300">
    <property type="entry name" value="Metallo-dependent phosphatases"/>
    <property type="match status" value="1"/>
</dbReference>
<accession>A0ABV5VU19</accession>
<feature type="region of interest" description="Disordered" evidence="2">
    <location>
        <begin position="198"/>
        <end position="220"/>
    </location>
</feature>
<feature type="compositionally biased region" description="Gly residues" evidence="2">
    <location>
        <begin position="1506"/>
        <end position="1518"/>
    </location>
</feature>
<dbReference type="InterPro" id="IPR006146">
    <property type="entry name" value="5'-Nucleotdase_CS"/>
</dbReference>
<dbReference type="PROSITE" id="PS51272">
    <property type="entry name" value="SLH"/>
    <property type="match status" value="3"/>
</dbReference>
<dbReference type="Gene3D" id="3.90.780.10">
    <property type="entry name" value="5'-Nucleotidase, C-terminal domain"/>
    <property type="match status" value="1"/>
</dbReference>
<evidence type="ECO:0000259" key="4">
    <source>
        <dbReference type="PROSITE" id="PS51272"/>
    </source>
</evidence>
<dbReference type="SUPFAM" id="SSF49313">
    <property type="entry name" value="Cadherin-like"/>
    <property type="match status" value="1"/>
</dbReference>
<dbReference type="Pfam" id="PF00932">
    <property type="entry name" value="LTD"/>
    <property type="match status" value="1"/>
</dbReference>
<dbReference type="InterPro" id="IPR001322">
    <property type="entry name" value="Lamin_tail_dom"/>
</dbReference>
<dbReference type="Pfam" id="PF02368">
    <property type="entry name" value="Big_2"/>
    <property type="match status" value="1"/>
</dbReference>
<dbReference type="InterPro" id="IPR006179">
    <property type="entry name" value="5_nucleotidase/apyrase"/>
</dbReference>
<dbReference type="NCBIfam" id="NF038117">
    <property type="entry name" value="choice_anch_I"/>
    <property type="match status" value="1"/>
</dbReference>
<dbReference type="EMBL" id="JBHMAG010000007">
    <property type="protein sequence ID" value="MFB9751751.1"/>
    <property type="molecule type" value="Genomic_DNA"/>
</dbReference>
<dbReference type="InterPro" id="IPR004843">
    <property type="entry name" value="Calcineurin-like_PHP"/>
</dbReference>
<dbReference type="Gene3D" id="2.60.40.1080">
    <property type="match status" value="1"/>
</dbReference>
<gene>
    <name evidence="6" type="ORF">ACFFNY_09225</name>
</gene>
<evidence type="ECO:0000256" key="1">
    <source>
        <dbReference type="ARBA" id="ARBA00022729"/>
    </source>
</evidence>
<dbReference type="PROSITE" id="PS00785">
    <property type="entry name" value="5_NUCLEOTIDASE_1"/>
    <property type="match status" value="1"/>
</dbReference>
<evidence type="ECO:0000256" key="3">
    <source>
        <dbReference type="SAM" id="SignalP"/>
    </source>
</evidence>
<feature type="region of interest" description="Disordered" evidence="2">
    <location>
        <begin position="1456"/>
        <end position="1522"/>
    </location>
</feature>
<name>A0ABV5VU19_9BACL</name>
<feature type="chain" id="PRO_5046751393" evidence="3">
    <location>
        <begin position="31"/>
        <end position="1938"/>
    </location>
</feature>
<feature type="region of interest" description="Disordered" evidence="2">
    <location>
        <begin position="238"/>
        <end position="261"/>
    </location>
</feature>
<dbReference type="RefSeq" id="WP_344912576.1">
    <property type="nucleotide sequence ID" value="NZ_BAAAYO010000010.1"/>
</dbReference>
<evidence type="ECO:0000259" key="5">
    <source>
        <dbReference type="PROSITE" id="PS51841"/>
    </source>
</evidence>
<dbReference type="PRINTS" id="PR01607">
    <property type="entry name" value="APYRASEFAMLY"/>
</dbReference>
<feature type="domain" description="LTD" evidence="5">
    <location>
        <begin position="37"/>
        <end position="208"/>
    </location>
</feature>
<dbReference type="InterPro" id="IPR001119">
    <property type="entry name" value="SLH_dom"/>
</dbReference>
<evidence type="ECO:0000313" key="6">
    <source>
        <dbReference type="EMBL" id="MFB9751751.1"/>
    </source>
</evidence>
<dbReference type="InterPro" id="IPR055188">
    <property type="entry name" value="Choice_anch_I"/>
</dbReference>
<sequence length="1938" mass="201925">MKRKGKRLLALLLGAELLGGSLVSAVPAFAAEAVPLAGTPYQANGMYDVTVPHVFINQVYGGGLSVAADTYSSNGFIELYNPTGGAVSLNGWALWYADATSTSTGASGPWEKLNLSGSIPARSSYLIKGNDTGAAPANRTVDISAKGDLTFSRFINNKGLKVVLMSSQTALSDSVKNPFLTKPAGYVDMLGTGSNDNNSKIDGFESAHPSGSAEGTSKKKAIRRKALLDTDNNKADFEQVDYSSTDAPNVADKGPRSSADGPWGVAPLTLNQPALSSAYVNSYYTAKLNAGGGTPPYAFEAAGLPAGLAINRNTGVITGIPAAATSGPAAVTVAVYDNAVPRASVSRTLSLDVKRDPLSIRKIGHYAVGVSNADGGVAEIVKYNKDNGKFYLVNGSTNPPTLDIVSLQTNGQAMTKEKSVDVRALSETGGFVYGDLTSVDVNTVTKRVALSVQEKDADKNGKILVLDYDGQLLKTYEAGKQPDMIKSTTDGRYILTADEGEPRTAGIDPEGSVTIADTVTDTVTRVRFDDPSVIDDLVHIRGASDAGGIIRGSGTKADAVFDLEPEYIALSDDNRTAYVSLQENNAVAIVDIATKKVTAVKGLGYKDLNDPRNALDLLKDNRIHLENVPFFGMYMPDGIASYSRDGVNYLFTANEGDVTEWNGRNTGSKIGSVKGSLNPSSAAAQFLAGKTEYDSVEVASDMGTDGIYLFGGRSFSVWNADTMTQMYDSGSDFESITAERLKDYFNASHANNTLDNRSSKKGPEPEDIKIGKVGSKMFAFVGLERIGGVMAYDVTDPARPAFAAYVNTRDFSAGLDTDTGPEGIEFIPAPSSPTGLPLLLVAHEVSGTVAVLQLDVTKVELDQKALTLKAGGAAGRLAATVSPVGSGAATVTWSSSDNLVATVDANGNITPVSAGQAVISAISADGFGAAEAVVTVQPADASADTWTLTVMHTNDTHAHLADVAKRATLVKQVRAEGGDSILVDAGDVFSGDLYFTKWMGKADLAFMNYMGYDAMTFGNHEFDQGTKALSEFVRDAKFPLVSSNIDFTKDANMSPLLRSPGTIPAYGSPGRPENVAGVYPYVILDVQGHKVGVFGMTTEDTKETSSPGKDVVFRDAAESAKATVAAMQADGIRNIIALSHLGYGRDKLLAEQVEGIDLIVGGHTHTKLDAPEVVVDVANQTPTVIVQANEWGKFLGRVDITFDSQGVVLTGKDSAGKERLTGSLMAVDASVREDETAKSMLEPYNAQLEELKKEVIGKTSVVLDGERANVRSKETNLGNFIADGMLAKGKALKKAQIAIQNGGGIRASIDEGDITMGELRTVMPFGNTLYILDVTGKQLLEGLENGVSGAAGTDLPGKFPQVAGLKFKWDPKQPAGHFVYDVFVQNGTAYEPLDLTKTYRIATNSFMAGGGDGYVSFAEAVAAGAYHEDLGYADYTNFIEYVKELGGTIAPKVEGRIVRADKPVPSDGGNDGDSGSDNGSGNGSGNGGNTGNNGNSGNSGNSGNNGNAGNGGETGNGGASAEAGTVVLNPSALNVTTETNAAGQAVSKVTVDSKELASAILGAQTAAPAGTQALIVIDASKITGATAVDLPAGALAAASSGGAVLAIETQAASYRLPLEALNLGSQASGSKLEDAQVRIAITPVEGAAMQALSAAADKLGANVAGQQAVSFEVLVTVGGKTTEWNDFGTTYVTRLLYVPSSLDANATAVLFDPATNEFAFVPSIATTVNGKTAIEAKRPGNSTYSVLSLKKSFSDLNGHWAKKDVEAMASRLIVKGVSDTAFAPDRSITRAEFTALLVNGLGLSPEASAQSFEDVGTTAWFAGYVGKAAKTGLVNGKTPGRFEPNSTITRAEMAVMISRAMTLVDKANEPGGIGKDALNLFQDRAAIPAWASADVASLAKRGIMNGTDAGFAPDGNATRAEAAVTLLRTLKTLRFVNP</sequence>
<feature type="compositionally biased region" description="Low complexity" evidence="2">
    <location>
        <begin position="1492"/>
        <end position="1505"/>
    </location>
</feature>
<dbReference type="Pfam" id="PF00149">
    <property type="entry name" value="Metallophos"/>
    <property type="match status" value="1"/>
</dbReference>
<dbReference type="Gene3D" id="2.60.40.10">
    <property type="entry name" value="Immunoglobulins"/>
    <property type="match status" value="1"/>
</dbReference>
<keyword evidence="1 3" id="KW-0732">Signal</keyword>
<feature type="domain" description="SLH" evidence="4">
    <location>
        <begin position="1748"/>
        <end position="1811"/>
    </location>
</feature>
<dbReference type="InterPro" id="IPR008334">
    <property type="entry name" value="5'-Nucleotdase_C"/>
</dbReference>
<dbReference type="InterPro" id="IPR036907">
    <property type="entry name" value="5'-Nucleotdase_C_sf"/>
</dbReference>
<feature type="signal peptide" evidence="3">
    <location>
        <begin position="1"/>
        <end position="30"/>
    </location>
</feature>
<dbReference type="Pfam" id="PF05345">
    <property type="entry name" value="He_PIG"/>
    <property type="match status" value="1"/>
</dbReference>
<dbReference type="Pfam" id="PF22494">
    <property type="entry name" value="choice_anch_I"/>
    <property type="match status" value="1"/>
</dbReference>
<dbReference type="InterPro" id="IPR029052">
    <property type="entry name" value="Metallo-depent_PP-like"/>
</dbReference>
<dbReference type="InterPro" id="IPR003343">
    <property type="entry name" value="Big_2"/>
</dbReference>
<feature type="compositionally biased region" description="Gly residues" evidence="2">
    <location>
        <begin position="1478"/>
        <end position="1491"/>
    </location>
</feature>
<dbReference type="Gene3D" id="3.60.21.10">
    <property type="match status" value="1"/>
</dbReference>
<dbReference type="Proteomes" id="UP001589619">
    <property type="component" value="Unassembled WGS sequence"/>
</dbReference>
<comment type="caution">
    <text evidence="6">The sequence shown here is derived from an EMBL/GenBank/DDBJ whole genome shotgun (WGS) entry which is preliminary data.</text>
</comment>
<dbReference type="SUPFAM" id="SSF55816">
    <property type="entry name" value="5'-nucleotidase (syn. UDP-sugar hydrolase), C-terminal domain"/>
    <property type="match status" value="1"/>
</dbReference>
<dbReference type="InterPro" id="IPR008964">
    <property type="entry name" value="Invasin/intimin_cell_adhesion"/>
</dbReference>
<dbReference type="Pfam" id="PF02872">
    <property type="entry name" value="5_nucleotid_C"/>
    <property type="match status" value="1"/>
</dbReference>
<dbReference type="InterPro" id="IPR013783">
    <property type="entry name" value="Ig-like_fold"/>
</dbReference>
<dbReference type="InterPro" id="IPR015919">
    <property type="entry name" value="Cadherin-like_sf"/>
</dbReference>
<dbReference type="SUPFAM" id="SSF49373">
    <property type="entry name" value="Invasin/intimin cell-adhesion fragments"/>
    <property type="match status" value="1"/>
</dbReference>
<protein>
    <submittedName>
        <fullName evidence="6">Choice-of-anchor I family protein</fullName>
    </submittedName>
</protein>
<dbReference type="SMART" id="SM00635">
    <property type="entry name" value="BID_2"/>
    <property type="match status" value="1"/>
</dbReference>
<dbReference type="Pfam" id="PF00395">
    <property type="entry name" value="SLH"/>
    <property type="match status" value="3"/>
</dbReference>
<reference evidence="6 7" key="1">
    <citation type="submission" date="2024-09" db="EMBL/GenBank/DDBJ databases">
        <authorList>
            <person name="Sun Q."/>
            <person name="Mori K."/>
        </authorList>
    </citation>
    <scope>NUCLEOTIDE SEQUENCE [LARGE SCALE GENOMIC DNA]</scope>
    <source>
        <strain evidence="6 7">JCM 12520</strain>
    </source>
</reference>
<dbReference type="InterPro" id="IPR011044">
    <property type="entry name" value="Quino_amine_DH_bsu"/>
</dbReference>
<dbReference type="PROSITE" id="PS51841">
    <property type="entry name" value="LTD"/>
    <property type="match status" value="1"/>
</dbReference>
<organism evidence="6 7">
    <name type="scientific">Paenibacillus hodogayensis</name>
    <dbReference type="NCBI Taxonomy" id="279208"/>
    <lineage>
        <taxon>Bacteria</taxon>
        <taxon>Bacillati</taxon>
        <taxon>Bacillota</taxon>
        <taxon>Bacilli</taxon>
        <taxon>Bacillales</taxon>
        <taxon>Paenibacillaceae</taxon>
        <taxon>Paenibacillus</taxon>
    </lineage>
</organism>